<dbReference type="Proteomes" id="UP000012283">
    <property type="component" value="Unassembled WGS sequence"/>
</dbReference>
<accession>N4WM74</accession>
<reference evidence="2 3" key="1">
    <citation type="submission" date="2013-03" db="EMBL/GenBank/DDBJ databases">
        <title>Draft genome sequence of Gracibacillus halophilus YIM-C55.5, a moderately halophilic and thermophilic organism from the Xiaochaidamu salt lake.</title>
        <authorList>
            <person name="Sugumar T."/>
            <person name="Polireddy D.R."/>
            <person name="Antony A."/>
            <person name="Madhava Y.R."/>
            <person name="Sivakumar N."/>
        </authorList>
    </citation>
    <scope>NUCLEOTIDE SEQUENCE [LARGE SCALE GENOMIC DNA]</scope>
    <source>
        <strain evidence="2 3">YIM-C55.5</strain>
    </source>
</reference>
<dbReference type="NCBIfam" id="TIGR02318">
    <property type="entry name" value="phosphono_phnM"/>
    <property type="match status" value="1"/>
</dbReference>
<dbReference type="Gene3D" id="3.20.20.140">
    <property type="entry name" value="Metal-dependent hydrolases"/>
    <property type="match status" value="2"/>
</dbReference>
<dbReference type="Pfam" id="PF01979">
    <property type="entry name" value="Amidohydro_1"/>
    <property type="match status" value="1"/>
</dbReference>
<dbReference type="PIRSF" id="PIRSF038971">
    <property type="entry name" value="PhnM"/>
    <property type="match status" value="1"/>
</dbReference>
<dbReference type="PATRIC" id="fig|1308866.3.peg.3070"/>
<dbReference type="PANTHER" id="PTHR43135">
    <property type="entry name" value="ALPHA-D-RIBOSE 1-METHYLPHOSPHONATE 5-TRIPHOSPHATE DIPHOSPHATASE"/>
    <property type="match status" value="1"/>
</dbReference>
<keyword evidence="3" id="KW-1185">Reference proteome</keyword>
<dbReference type="InterPro" id="IPR006680">
    <property type="entry name" value="Amidohydro-rel"/>
</dbReference>
<dbReference type="STRING" id="1308866.J416_15257"/>
<organism evidence="2 3">
    <name type="scientific">Gracilibacillus halophilus YIM-C55.5</name>
    <dbReference type="NCBI Taxonomy" id="1308866"/>
    <lineage>
        <taxon>Bacteria</taxon>
        <taxon>Bacillati</taxon>
        <taxon>Bacillota</taxon>
        <taxon>Bacilli</taxon>
        <taxon>Bacillales</taxon>
        <taxon>Bacillaceae</taxon>
        <taxon>Gracilibacillus</taxon>
    </lineage>
</organism>
<protein>
    <submittedName>
        <fullName evidence="2">Phosphonate metabolism protein PhnM</fullName>
    </submittedName>
</protein>
<dbReference type="RefSeq" id="WP_003474801.1">
    <property type="nucleotide sequence ID" value="NZ_APML01000088.1"/>
</dbReference>
<dbReference type="GO" id="GO:0016810">
    <property type="term" value="F:hydrolase activity, acting on carbon-nitrogen (but not peptide) bonds"/>
    <property type="evidence" value="ECO:0007669"/>
    <property type="project" value="InterPro"/>
</dbReference>
<dbReference type="AlphaFoldDB" id="N4WM74"/>
<dbReference type="InterPro" id="IPR011059">
    <property type="entry name" value="Metal-dep_hydrolase_composite"/>
</dbReference>
<dbReference type="eggNOG" id="COG3454">
    <property type="taxonomic scope" value="Bacteria"/>
</dbReference>
<evidence type="ECO:0000313" key="2">
    <source>
        <dbReference type="EMBL" id="ENH95595.1"/>
    </source>
</evidence>
<dbReference type="SUPFAM" id="SSF51556">
    <property type="entry name" value="Metallo-dependent hydrolases"/>
    <property type="match status" value="1"/>
</dbReference>
<feature type="domain" description="Amidohydrolase-related" evidence="1">
    <location>
        <begin position="263"/>
        <end position="381"/>
    </location>
</feature>
<dbReference type="NCBIfam" id="NF011984">
    <property type="entry name" value="PRK15446.1-5"/>
    <property type="match status" value="1"/>
</dbReference>
<dbReference type="Gene3D" id="2.30.40.10">
    <property type="entry name" value="Urease, subunit C, domain 1"/>
    <property type="match status" value="1"/>
</dbReference>
<dbReference type="OrthoDB" id="9776488at2"/>
<dbReference type="NCBIfam" id="NF011987">
    <property type="entry name" value="PRK15446.2-3"/>
    <property type="match status" value="1"/>
</dbReference>
<dbReference type="PANTHER" id="PTHR43135:SF3">
    <property type="entry name" value="ALPHA-D-RIBOSE 1-METHYLPHOSPHONATE 5-TRIPHOSPHATE DIPHOSPHATASE"/>
    <property type="match status" value="1"/>
</dbReference>
<dbReference type="EMBL" id="APML01000088">
    <property type="protein sequence ID" value="ENH95595.1"/>
    <property type="molecule type" value="Genomic_DNA"/>
</dbReference>
<comment type="caution">
    <text evidence="2">The sequence shown here is derived from an EMBL/GenBank/DDBJ whole genome shotgun (WGS) entry which is preliminary data.</text>
</comment>
<dbReference type="GO" id="GO:0019700">
    <property type="term" value="P:organic phosphonate catabolic process"/>
    <property type="evidence" value="ECO:0007669"/>
    <property type="project" value="InterPro"/>
</dbReference>
<dbReference type="NCBIfam" id="NF011990">
    <property type="entry name" value="PRK15446.2-6"/>
    <property type="match status" value="1"/>
</dbReference>
<name>N4WM74_9BACI</name>
<gene>
    <name evidence="2" type="ORF">J416_15257</name>
</gene>
<evidence type="ECO:0000313" key="3">
    <source>
        <dbReference type="Proteomes" id="UP000012283"/>
    </source>
</evidence>
<dbReference type="SUPFAM" id="SSF51338">
    <property type="entry name" value="Composite domain of metallo-dependent hydrolases"/>
    <property type="match status" value="1"/>
</dbReference>
<dbReference type="InterPro" id="IPR051781">
    <property type="entry name" value="Metallo-dep_Hydrolase"/>
</dbReference>
<evidence type="ECO:0000259" key="1">
    <source>
        <dbReference type="Pfam" id="PF01979"/>
    </source>
</evidence>
<sequence length="390" mass="44473">MKNKKTIYNANIVTPTEVIRQGSLQLEGDRILKIYEGNPVKKEESDLDAAGDWLIPGFIDSHCDAIEIELEPRPNSRMPIEISFYELEKKLVGQGITTIYHSLSLLEDRASQWIRRTDHALEMIQAIHEFAQKTHLIRHKIHLRYEINNIAALDMVKQLIRDRSIDQLSFMDHSPGQGQFRDLEVYKRYLIEHRHHTVGTADELIQKSKQFQKLDGKALKELAHLASIHNIPIASHDDDSIEKLEVIQDWNASISEFPIRLDVAKHAKKIGLDVVMGAPNALLGKSHSNNLSAMEAVRHNVVDIFCSDYYPSSLLHTTFKLFQEGMPLHEAVNKVTHNPAHALGLSNQIGSIEVGNEADFLLIREDNDRPMIEKVFVKGKVICEMNYQFT</sequence>
<dbReference type="InterPro" id="IPR032466">
    <property type="entry name" value="Metal_Hydrolase"/>
</dbReference>
<proteinExistence type="predicted"/>
<dbReference type="InterPro" id="IPR012696">
    <property type="entry name" value="PhnM"/>
</dbReference>